<accession>A0A645A7A8</accession>
<dbReference type="AlphaFoldDB" id="A0A645A7A8"/>
<evidence type="ECO:0000313" key="1">
    <source>
        <dbReference type="EMBL" id="MPM48947.1"/>
    </source>
</evidence>
<protein>
    <submittedName>
        <fullName evidence="1">Uncharacterized protein</fullName>
    </submittedName>
</protein>
<sequence>MEIGIFILICVFYFQFSRPESAVACGNDHCFRIVAVFGRLDFEDAIRIFFEFKRFFTEYQLRVEAVHLRFQVCDEVASGNRRIARDVIYIFFSIQHAGLAAELG</sequence>
<gene>
    <name evidence="1" type="ORF">SDC9_95674</name>
</gene>
<organism evidence="1">
    <name type="scientific">bioreactor metagenome</name>
    <dbReference type="NCBI Taxonomy" id="1076179"/>
    <lineage>
        <taxon>unclassified sequences</taxon>
        <taxon>metagenomes</taxon>
        <taxon>ecological metagenomes</taxon>
    </lineage>
</organism>
<dbReference type="EMBL" id="VSSQ01012320">
    <property type="protein sequence ID" value="MPM48947.1"/>
    <property type="molecule type" value="Genomic_DNA"/>
</dbReference>
<proteinExistence type="predicted"/>
<comment type="caution">
    <text evidence="1">The sequence shown here is derived from an EMBL/GenBank/DDBJ whole genome shotgun (WGS) entry which is preliminary data.</text>
</comment>
<reference evidence="1" key="1">
    <citation type="submission" date="2019-08" db="EMBL/GenBank/DDBJ databases">
        <authorList>
            <person name="Kucharzyk K."/>
            <person name="Murdoch R.W."/>
            <person name="Higgins S."/>
            <person name="Loffler F."/>
        </authorList>
    </citation>
    <scope>NUCLEOTIDE SEQUENCE</scope>
</reference>
<name>A0A645A7A8_9ZZZZ</name>